<evidence type="ECO:0000313" key="4">
    <source>
        <dbReference type="Proteomes" id="UP000515908"/>
    </source>
</evidence>
<feature type="transmembrane region" description="Helical" evidence="1">
    <location>
        <begin position="464"/>
        <end position="490"/>
    </location>
</feature>
<dbReference type="InterPro" id="IPR014729">
    <property type="entry name" value="Rossmann-like_a/b/a_fold"/>
</dbReference>
<dbReference type="Proteomes" id="UP000515908">
    <property type="component" value="Chromosome 04"/>
</dbReference>
<dbReference type="GO" id="GO:0016887">
    <property type="term" value="F:ATP hydrolysis activity"/>
    <property type="evidence" value="ECO:0007669"/>
    <property type="project" value="TreeGrafter"/>
</dbReference>
<dbReference type="GO" id="GO:0005634">
    <property type="term" value="C:nucleus"/>
    <property type="evidence" value="ECO:0007669"/>
    <property type="project" value="TreeGrafter"/>
</dbReference>
<dbReference type="Gene3D" id="3.40.50.620">
    <property type="entry name" value="HUPs"/>
    <property type="match status" value="1"/>
</dbReference>
<gene>
    <name evidence="3" type="ORF">ADEAN_000272100</name>
</gene>
<keyword evidence="1" id="KW-0472">Membrane</keyword>
<dbReference type="PANTHER" id="PTHR31285">
    <property type="entry name" value="NICOTINAMIDE MONONUCLEOTIDE ADENYLYLTRANSFERASE"/>
    <property type="match status" value="1"/>
</dbReference>
<dbReference type="VEuPathDB" id="TriTrypDB:ADEAN_000272100"/>
<dbReference type="PANTHER" id="PTHR31285:SF0">
    <property type="entry name" value="NICOTINAMIDE MONONUCLEOTIDE ADENYLYLTRANSFERASE"/>
    <property type="match status" value="1"/>
</dbReference>
<keyword evidence="1" id="KW-0812">Transmembrane</keyword>
<keyword evidence="3" id="KW-0808">Transferase</keyword>
<feature type="domain" description="Cytidyltransferase-like" evidence="2">
    <location>
        <begin position="264"/>
        <end position="289"/>
    </location>
</feature>
<evidence type="ECO:0000313" key="3">
    <source>
        <dbReference type="EMBL" id="CAD2215266.1"/>
    </source>
</evidence>
<name>A0A7G2C699_9TRYP</name>
<dbReference type="EMBL" id="LR877148">
    <property type="protein sequence ID" value="CAD2215266.1"/>
    <property type="molecule type" value="Genomic_DNA"/>
</dbReference>
<proteinExistence type="predicted"/>
<accession>A0A7G2C699</accession>
<evidence type="ECO:0000256" key="1">
    <source>
        <dbReference type="SAM" id="Phobius"/>
    </source>
</evidence>
<evidence type="ECO:0000259" key="2">
    <source>
        <dbReference type="Pfam" id="PF01467"/>
    </source>
</evidence>
<reference evidence="3 4" key="1">
    <citation type="submission" date="2020-08" db="EMBL/GenBank/DDBJ databases">
        <authorList>
            <person name="Newling K."/>
            <person name="Davey J."/>
            <person name="Forrester S."/>
        </authorList>
    </citation>
    <scope>NUCLEOTIDE SEQUENCE [LARGE SCALE GENOMIC DNA]</scope>
    <source>
        <strain evidence="4">Crithidia deanei Carvalho (ATCC PRA-265)</strain>
    </source>
</reference>
<organism evidence="3 4">
    <name type="scientific">Angomonas deanei</name>
    <dbReference type="NCBI Taxonomy" id="59799"/>
    <lineage>
        <taxon>Eukaryota</taxon>
        <taxon>Discoba</taxon>
        <taxon>Euglenozoa</taxon>
        <taxon>Kinetoplastea</taxon>
        <taxon>Metakinetoplastina</taxon>
        <taxon>Trypanosomatida</taxon>
        <taxon>Trypanosomatidae</taxon>
        <taxon>Strigomonadinae</taxon>
        <taxon>Angomonas</taxon>
    </lineage>
</organism>
<dbReference type="GO" id="GO:0000309">
    <property type="term" value="F:nicotinamide-nucleotide adenylyltransferase activity"/>
    <property type="evidence" value="ECO:0007669"/>
    <property type="project" value="TreeGrafter"/>
</dbReference>
<protein>
    <submittedName>
        <fullName evidence="3">Cytidylyltransferase-like, putative</fullName>
    </submittedName>
</protein>
<dbReference type="InterPro" id="IPR004821">
    <property type="entry name" value="Cyt_trans-like"/>
</dbReference>
<keyword evidence="4" id="KW-1185">Reference proteome</keyword>
<keyword evidence="1" id="KW-1133">Transmembrane helix</keyword>
<dbReference type="GO" id="GO:0005737">
    <property type="term" value="C:cytoplasm"/>
    <property type="evidence" value="ECO:0007669"/>
    <property type="project" value="TreeGrafter"/>
</dbReference>
<dbReference type="AlphaFoldDB" id="A0A7G2C699"/>
<dbReference type="OrthoDB" id="5591297at2759"/>
<sequence length="492" mass="55487">MFIDKYKPLISAFHSMPGLLSIKVCGSGTGLIQLLSTVPGCSNTLIHGETLYNAFATEKVLDYVPKHFVSAAISRQLAQRAYRESVSCLNRGQTGAAQEERNAYLVGIGITSALTTSRERMGVSQVFLSAWTKKKGMEGVVVHDYHVVLPKEWEREKQEIEVLLFSLHCVADIFATMNCDRDLQKLSQFVPEVNRQKEFVLPSLYCPVESSVTVFTHDSEFPIPLVLHGKVPAILWNSKGDVRIPYDPYHPEKESDDVERVNLLYPGSFNPLHYGHTELARAATKVAEERLGKPARVTYEMAVRVVDKGAIDVDQLKVRLGQFIQRGGRAAITSATLFVEKSAVFPGYGFIIGMDTAKRVLDPKYYGGGTQEEMLAALLEIKKNKNFFIVAGRKLSASATADGEREKGTWEDLSSLTIPTELRDMFISIPESDFRIDVSSTEIRERQGQKNNDVCNYYYYIRELFFLLYSVLLLILLTKSVWIFFFFFFFTP</sequence>
<keyword evidence="3" id="KW-0548">Nucleotidyltransferase</keyword>
<dbReference type="Pfam" id="PF01467">
    <property type="entry name" value="CTP_transf_like"/>
    <property type="match status" value="1"/>
</dbReference>
<dbReference type="SUPFAM" id="SSF52374">
    <property type="entry name" value="Nucleotidylyl transferase"/>
    <property type="match status" value="1"/>
</dbReference>